<dbReference type="PANTHER" id="PTHR47791:SF3">
    <property type="entry name" value="MEIOTICALLY UP-REGULATED GENE 191 PROTEIN"/>
    <property type="match status" value="1"/>
</dbReference>
<accession>A0A6C0RAJ0</accession>
<dbReference type="Pfam" id="PF14200">
    <property type="entry name" value="RicinB_lectin_2"/>
    <property type="match status" value="1"/>
</dbReference>
<dbReference type="InterPro" id="IPR037524">
    <property type="entry name" value="PA14/GLEYA"/>
</dbReference>
<evidence type="ECO:0000256" key="1">
    <source>
        <dbReference type="ARBA" id="ARBA00022729"/>
    </source>
</evidence>
<name>A0A6C0RAJ0_9BACT</name>
<dbReference type="NCBIfam" id="TIGR04183">
    <property type="entry name" value="Por_Secre_tail"/>
    <property type="match status" value="1"/>
</dbReference>
<dbReference type="InterPro" id="IPR005198">
    <property type="entry name" value="Glyco_hydro_76"/>
</dbReference>
<keyword evidence="1" id="KW-0732">Signal</keyword>
<dbReference type="Pfam" id="PF18962">
    <property type="entry name" value="Por_Secre_tail"/>
    <property type="match status" value="1"/>
</dbReference>
<dbReference type="Gene3D" id="1.50.10.20">
    <property type="match status" value="1"/>
</dbReference>
<protein>
    <submittedName>
        <fullName evidence="4">Carbohydrate-binding protein</fullName>
    </submittedName>
</protein>
<dbReference type="PROSITE" id="PS50231">
    <property type="entry name" value="RICIN_B_LECTIN"/>
    <property type="match status" value="1"/>
</dbReference>
<dbReference type="InterPro" id="IPR008979">
    <property type="entry name" value="Galactose-bd-like_sf"/>
</dbReference>
<dbReference type="InterPro" id="IPR003896">
    <property type="entry name" value="Bacterial_exotoxin_B"/>
</dbReference>
<dbReference type="SUPFAM" id="SSF56988">
    <property type="entry name" value="Anthrax protective antigen"/>
    <property type="match status" value="1"/>
</dbReference>
<dbReference type="GO" id="GO:0005576">
    <property type="term" value="C:extracellular region"/>
    <property type="evidence" value="ECO:0007669"/>
    <property type="project" value="InterPro"/>
</dbReference>
<evidence type="ECO:0000259" key="3">
    <source>
        <dbReference type="PROSITE" id="PS51820"/>
    </source>
</evidence>
<dbReference type="SMART" id="SM00458">
    <property type="entry name" value="RICIN"/>
    <property type="match status" value="1"/>
</dbReference>
<evidence type="ECO:0000259" key="2">
    <source>
        <dbReference type="PROSITE" id="PS51175"/>
    </source>
</evidence>
<dbReference type="EMBL" id="CP048409">
    <property type="protein sequence ID" value="QIA07414.1"/>
    <property type="molecule type" value="Genomic_DNA"/>
</dbReference>
<keyword evidence="5" id="KW-1185">Reference proteome</keyword>
<dbReference type="InterPro" id="IPR035992">
    <property type="entry name" value="Ricin_B-like_lectins"/>
</dbReference>
<dbReference type="SUPFAM" id="SSF48208">
    <property type="entry name" value="Six-hairpin glycosidases"/>
    <property type="match status" value="1"/>
</dbReference>
<dbReference type="AlphaFoldDB" id="A0A6C0RAJ0"/>
<dbReference type="Pfam" id="PF07691">
    <property type="entry name" value="PA14"/>
    <property type="match status" value="1"/>
</dbReference>
<feature type="domain" description="CBM6" evidence="2">
    <location>
        <begin position="547"/>
        <end position="672"/>
    </location>
</feature>
<dbReference type="Pfam" id="PF03422">
    <property type="entry name" value="CBM_6"/>
    <property type="match status" value="1"/>
</dbReference>
<dbReference type="PROSITE" id="PS51175">
    <property type="entry name" value="CBM6"/>
    <property type="match status" value="1"/>
</dbReference>
<reference evidence="4 5" key="1">
    <citation type="submission" date="2020-02" db="EMBL/GenBank/DDBJ databases">
        <title>Genome sequencing for Draconibacterium sp. strain M1.</title>
        <authorList>
            <person name="Park S.-J."/>
        </authorList>
    </citation>
    <scope>NUCLEOTIDE SEQUENCE [LARGE SCALE GENOMIC DNA]</scope>
    <source>
        <strain evidence="4 5">M1</strain>
    </source>
</reference>
<dbReference type="GO" id="GO:0030246">
    <property type="term" value="F:carbohydrate binding"/>
    <property type="evidence" value="ECO:0007669"/>
    <property type="project" value="InterPro"/>
</dbReference>
<dbReference type="Proteomes" id="UP000474630">
    <property type="component" value="Chromosome"/>
</dbReference>
<dbReference type="PROSITE" id="PS51820">
    <property type="entry name" value="PA14"/>
    <property type="match status" value="1"/>
</dbReference>
<dbReference type="Gene3D" id="2.60.120.260">
    <property type="entry name" value="Galactose-binding domain-like"/>
    <property type="match status" value="1"/>
</dbReference>
<dbReference type="KEGG" id="drc:G0Q07_06585"/>
<sequence>MKPQQLLFSIAILFWLSIFSNEVKGITTGTPSITGAVDNTQNYPFETATPDATISSENASSSSVNSGTIYKITSKASGKVLDVLNSEMSDNANVCIWTDTDSDAQRWRLTSVSDNQFTLTNVASGKLLHMNGTPPENQLNIDQYKNTNDATVLWQIAENTDGTFSIKCASDSDFALSVAGTETIDGSNVELSESAGGDKESWFFEEQDDREAAPTPEIADKIFAAWKEKYYDARTGDEIIPNEGYWGVAEMMEIVIDAYEVTGNLKYATMFSEMYNQVLTKYGHDWMWNDFNDDITWMVLACVRAGIILNNQTYINKAKDQFDKMYDRAIHANGSWLTWKMGVPGTNSCINGPAMVACCYLAQATNNNDYYTKAVKLYNWSKNNLLVTETGEVYDSYNSNGDGATNYWSSTYNQGTYLGASVMLYNYTKDPTYLKIADRIARYTEENMFRSSVIWYEEGPDLDGFKGILMRYARKYVVDCNRPNFIPWLQLNAKVAYNNSNSENIISTIWSKRAEETVEYRGFNASTAVSLMINCPYKTTTVKDAYSKIESEDFDYLKGVMVVQPTPDDETSNLGGIQNEYHTAYYNVDFGTTGAESAEFRISSLASGNSIDIRLGAPNGELIGTATPDNTGNWSTYTTITCPVENVKGLQNIYLVYKGTGYICNINNFKFFEAESPTSDTNGLIGQYFDGMNFETQLLERIDPNVNFNWEELYPAAEVPADYFSVRWTGKIEPLYSGEYTFYITSDNGRRVWINNELIIDKWLNDYDVTYSGKITLNAGQRYDIKVEFFDDIGGANVVLEWESSQQQREVVPSSQLFLHAKNTVTAISGLIEQAEDDILVFPNPATSFIKIKPNNQQIIRTTIIDVKGQTIYSNNKKYDDQLTIDVANLPNGLYLISFVTKTNSRIVRKFIK</sequence>
<dbReference type="PRINTS" id="PR01391">
    <property type="entry name" value="BINARYTOXINB"/>
</dbReference>
<dbReference type="Gene3D" id="2.80.10.50">
    <property type="match status" value="2"/>
</dbReference>
<gene>
    <name evidence="4" type="ORF">G0Q07_06585</name>
</gene>
<dbReference type="InterPro" id="IPR000772">
    <property type="entry name" value="Ricin_B_lectin"/>
</dbReference>
<dbReference type="CDD" id="cd04084">
    <property type="entry name" value="CBM6_xylanase-like"/>
    <property type="match status" value="1"/>
</dbReference>
<dbReference type="InterPro" id="IPR011658">
    <property type="entry name" value="PA14_dom"/>
</dbReference>
<proteinExistence type="predicted"/>
<dbReference type="Gene3D" id="3.90.182.10">
    <property type="entry name" value="Toxin - Anthrax Protective Antigen,domain 1"/>
    <property type="match status" value="1"/>
</dbReference>
<dbReference type="InterPro" id="IPR026444">
    <property type="entry name" value="Secre_tail"/>
</dbReference>
<dbReference type="SMART" id="SM00606">
    <property type="entry name" value="CBD_IV"/>
    <property type="match status" value="1"/>
</dbReference>
<dbReference type="SUPFAM" id="SSF49785">
    <property type="entry name" value="Galactose-binding domain-like"/>
    <property type="match status" value="1"/>
</dbReference>
<dbReference type="InterPro" id="IPR053169">
    <property type="entry name" value="MUG_Protein"/>
</dbReference>
<dbReference type="RefSeq" id="WP_163345336.1">
    <property type="nucleotide sequence ID" value="NZ_CP048409.1"/>
</dbReference>
<dbReference type="InterPro" id="IPR006584">
    <property type="entry name" value="Cellulose-bd_IV"/>
</dbReference>
<dbReference type="InterPro" id="IPR008928">
    <property type="entry name" value="6-hairpin_glycosidase_sf"/>
</dbReference>
<organism evidence="4 5">
    <name type="scientific">Draconibacterium halophilum</name>
    <dbReference type="NCBI Taxonomy" id="2706887"/>
    <lineage>
        <taxon>Bacteria</taxon>
        <taxon>Pseudomonadati</taxon>
        <taxon>Bacteroidota</taxon>
        <taxon>Bacteroidia</taxon>
        <taxon>Marinilabiliales</taxon>
        <taxon>Prolixibacteraceae</taxon>
        <taxon>Draconibacterium</taxon>
    </lineage>
</organism>
<evidence type="ECO:0000313" key="4">
    <source>
        <dbReference type="EMBL" id="QIA07414.1"/>
    </source>
</evidence>
<dbReference type="SUPFAM" id="SSF50370">
    <property type="entry name" value="Ricin B-like lectins"/>
    <property type="match status" value="1"/>
</dbReference>
<evidence type="ECO:0000313" key="5">
    <source>
        <dbReference type="Proteomes" id="UP000474630"/>
    </source>
</evidence>
<dbReference type="PANTHER" id="PTHR47791">
    <property type="entry name" value="MEIOTICALLY UP-REGULATED GENE 191 PROTEIN"/>
    <property type="match status" value="1"/>
</dbReference>
<dbReference type="SMART" id="SM00758">
    <property type="entry name" value="PA14"/>
    <property type="match status" value="1"/>
</dbReference>
<feature type="domain" description="PA14" evidence="3">
    <location>
        <begin position="679"/>
        <end position="816"/>
    </location>
</feature>
<dbReference type="Pfam" id="PF03663">
    <property type="entry name" value="Glyco_hydro_76"/>
    <property type="match status" value="1"/>
</dbReference>
<dbReference type="CDD" id="cd00161">
    <property type="entry name" value="beta-trefoil_Ricin-like"/>
    <property type="match status" value="1"/>
</dbReference>
<dbReference type="GO" id="GO:0005975">
    <property type="term" value="P:carbohydrate metabolic process"/>
    <property type="evidence" value="ECO:0007669"/>
    <property type="project" value="InterPro"/>
</dbReference>
<dbReference type="InterPro" id="IPR005084">
    <property type="entry name" value="CBM6"/>
</dbReference>